<dbReference type="AlphaFoldDB" id="A0AAE4MF00"/>
<name>A0AAE4MF00_9EURY</name>
<reference evidence="2" key="1">
    <citation type="submission" date="2023-06" db="EMBL/GenBank/DDBJ databases">
        <title>Genome sequence of Methancorpusculaceae sp. Ag1.</title>
        <authorList>
            <person name="Protasov E."/>
            <person name="Platt K."/>
            <person name="Poehlein A."/>
            <person name="Daniel R."/>
            <person name="Brune A."/>
        </authorList>
    </citation>
    <scope>NUCLEOTIDE SEQUENCE</scope>
    <source>
        <strain evidence="2">Ag1</strain>
    </source>
</reference>
<dbReference type="InterPro" id="IPR037401">
    <property type="entry name" value="SnoaL-like"/>
</dbReference>
<accession>A0AAE4MF00</accession>
<dbReference type="Pfam" id="PF13474">
    <property type="entry name" value="SnoaL_3"/>
    <property type="match status" value="1"/>
</dbReference>
<dbReference type="InterPro" id="IPR032710">
    <property type="entry name" value="NTF2-like_dom_sf"/>
</dbReference>
<dbReference type="Proteomes" id="UP001273136">
    <property type="component" value="Unassembled WGS sequence"/>
</dbReference>
<dbReference type="Gene3D" id="3.10.450.50">
    <property type="match status" value="1"/>
</dbReference>
<dbReference type="SUPFAM" id="SSF54427">
    <property type="entry name" value="NTF2-like"/>
    <property type="match status" value="1"/>
</dbReference>
<evidence type="ECO:0000313" key="3">
    <source>
        <dbReference type="Proteomes" id="UP001273136"/>
    </source>
</evidence>
<comment type="caution">
    <text evidence="2">The sequence shown here is derived from an EMBL/GenBank/DDBJ whole genome shotgun (WGS) entry which is preliminary data.</text>
</comment>
<dbReference type="RefSeq" id="WP_338094962.1">
    <property type="nucleotide sequence ID" value="NZ_JAWDKA010000011.1"/>
</dbReference>
<dbReference type="EMBL" id="JAWDKA010000011">
    <property type="protein sequence ID" value="MDV0442538.1"/>
    <property type="molecule type" value="Genomic_DNA"/>
</dbReference>
<sequence length="135" mass="15003">MPLSTQTKDQIISLLENYQTAYNHHDPKALAETLAQDIIMYGCRTEEIVAGKNAFLAMMEKNFARYKTGGIRFENPEVKGEGVIAWVSAGCILQSITGSGAVHETPSRFTAVLRGTGHAWEIVQIHMSIGFPYWE</sequence>
<keyword evidence="3" id="KW-1185">Reference proteome</keyword>
<proteinExistence type="predicted"/>
<gene>
    <name evidence="2" type="ORF">McpAg1_17850</name>
</gene>
<evidence type="ECO:0000259" key="1">
    <source>
        <dbReference type="Pfam" id="PF13474"/>
    </source>
</evidence>
<evidence type="ECO:0000313" key="2">
    <source>
        <dbReference type="EMBL" id="MDV0442538.1"/>
    </source>
</evidence>
<organism evidence="2 3">
    <name type="scientific">Methanorbis furvi</name>
    <dbReference type="NCBI Taxonomy" id="3028299"/>
    <lineage>
        <taxon>Archaea</taxon>
        <taxon>Methanobacteriati</taxon>
        <taxon>Methanobacteriota</taxon>
        <taxon>Stenosarchaea group</taxon>
        <taxon>Methanomicrobia</taxon>
        <taxon>Methanomicrobiales</taxon>
        <taxon>Methanocorpusculaceae</taxon>
        <taxon>Methanorbis</taxon>
    </lineage>
</organism>
<feature type="domain" description="SnoaL-like" evidence="1">
    <location>
        <begin position="12"/>
        <end position="130"/>
    </location>
</feature>
<protein>
    <recommendedName>
        <fullName evidence="1">SnoaL-like domain-containing protein</fullName>
    </recommendedName>
</protein>